<dbReference type="SUPFAM" id="SSF52047">
    <property type="entry name" value="RNI-like"/>
    <property type="match status" value="1"/>
</dbReference>
<dbReference type="AlphaFoldDB" id="A0AAD7FHF3"/>
<protein>
    <submittedName>
        <fullName evidence="1">Uncharacterized protein</fullName>
    </submittedName>
</protein>
<sequence length="292" mass="33730">MRDPILPPELERPIFELCALDRPVLIPTLMLVACRVKEWMEAILWRTVITGPKPIDGSLSFSHETICRALQSQRHVLRDFVRNLLVFDLNGPGYEGLVPACSRLENLWVWDWYTPADLTRLSAATLKRLHSFTLPVALTSGNANLSLGMFSQLTHMEIMGWTGTDSEVDVFCHRVALLPCLTHLAFSRDTYASAYLRLLRNCASLRVLFAVESRLPDVEQLEVDVRFVVWGQLWTWVADWQRGAQKGVDYWCVVEGYIAKRERGEVDRLRYVMPDEEWNDESLHSYNPFRDF</sequence>
<dbReference type="PROSITE" id="PS51257">
    <property type="entry name" value="PROKAR_LIPOPROTEIN"/>
    <property type="match status" value="1"/>
</dbReference>
<reference evidence="1" key="1">
    <citation type="submission" date="2023-03" db="EMBL/GenBank/DDBJ databases">
        <title>Massive genome expansion in bonnet fungi (Mycena s.s.) driven by repeated elements and novel gene families across ecological guilds.</title>
        <authorList>
            <consortium name="Lawrence Berkeley National Laboratory"/>
            <person name="Harder C.B."/>
            <person name="Miyauchi S."/>
            <person name="Viragh M."/>
            <person name="Kuo A."/>
            <person name="Thoen E."/>
            <person name="Andreopoulos B."/>
            <person name="Lu D."/>
            <person name="Skrede I."/>
            <person name="Drula E."/>
            <person name="Henrissat B."/>
            <person name="Morin E."/>
            <person name="Kohler A."/>
            <person name="Barry K."/>
            <person name="LaButti K."/>
            <person name="Morin E."/>
            <person name="Salamov A."/>
            <person name="Lipzen A."/>
            <person name="Mereny Z."/>
            <person name="Hegedus B."/>
            <person name="Baldrian P."/>
            <person name="Stursova M."/>
            <person name="Weitz H."/>
            <person name="Taylor A."/>
            <person name="Grigoriev I.V."/>
            <person name="Nagy L.G."/>
            <person name="Martin F."/>
            <person name="Kauserud H."/>
        </authorList>
    </citation>
    <scope>NUCLEOTIDE SEQUENCE</scope>
    <source>
        <strain evidence="1">9284</strain>
    </source>
</reference>
<dbReference type="Proteomes" id="UP001221142">
    <property type="component" value="Unassembled WGS sequence"/>
</dbReference>
<name>A0AAD7FHF3_9AGAR</name>
<proteinExistence type="predicted"/>
<keyword evidence="2" id="KW-1185">Reference proteome</keyword>
<dbReference type="EMBL" id="JARKIF010000017">
    <property type="protein sequence ID" value="KAJ7620193.1"/>
    <property type="molecule type" value="Genomic_DNA"/>
</dbReference>
<accession>A0AAD7FHF3</accession>
<evidence type="ECO:0000313" key="1">
    <source>
        <dbReference type="EMBL" id="KAJ7620193.1"/>
    </source>
</evidence>
<evidence type="ECO:0000313" key="2">
    <source>
        <dbReference type="Proteomes" id="UP001221142"/>
    </source>
</evidence>
<organism evidence="1 2">
    <name type="scientific">Roridomyces roridus</name>
    <dbReference type="NCBI Taxonomy" id="1738132"/>
    <lineage>
        <taxon>Eukaryota</taxon>
        <taxon>Fungi</taxon>
        <taxon>Dikarya</taxon>
        <taxon>Basidiomycota</taxon>
        <taxon>Agaricomycotina</taxon>
        <taxon>Agaricomycetes</taxon>
        <taxon>Agaricomycetidae</taxon>
        <taxon>Agaricales</taxon>
        <taxon>Marasmiineae</taxon>
        <taxon>Mycenaceae</taxon>
        <taxon>Roridomyces</taxon>
    </lineage>
</organism>
<gene>
    <name evidence="1" type="ORF">FB45DRAFT_929667</name>
</gene>
<comment type="caution">
    <text evidence="1">The sequence shown here is derived from an EMBL/GenBank/DDBJ whole genome shotgun (WGS) entry which is preliminary data.</text>
</comment>